<accession>E3K6S3</accession>
<dbReference type="VEuPathDB" id="FungiDB:PGTG_05148"/>
<dbReference type="KEGG" id="pgr:PGTG_05148"/>
<dbReference type="InParanoid" id="E3K6S3"/>
<evidence type="ECO:0000313" key="1">
    <source>
        <dbReference type="EMBL" id="EFP79923.1"/>
    </source>
</evidence>
<reference evidence="2" key="2">
    <citation type="journal article" date="2011" name="Proc. Natl. Acad. Sci. U.S.A.">
        <title>Obligate biotrophy features unraveled by the genomic analysis of rust fungi.</title>
        <authorList>
            <person name="Duplessis S."/>
            <person name="Cuomo C.A."/>
            <person name="Lin Y.-C."/>
            <person name="Aerts A."/>
            <person name="Tisserant E."/>
            <person name="Veneault-Fourrey C."/>
            <person name="Joly D.L."/>
            <person name="Hacquard S."/>
            <person name="Amselem J."/>
            <person name="Cantarel B.L."/>
            <person name="Chiu R."/>
            <person name="Coutinho P.M."/>
            <person name="Feau N."/>
            <person name="Field M."/>
            <person name="Frey P."/>
            <person name="Gelhaye E."/>
            <person name="Goldberg J."/>
            <person name="Grabherr M.G."/>
            <person name="Kodira C.D."/>
            <person name="Kohler A."/>
            <person name="Kuees U."/>
            <person name="Lindquist E.A."/>
            <person name="Lucas S.M."/>
            <person name="Mago R."/>
            <person name="Mauceli E."/>
            <person name="Morin E."/>
            <person name="Murat C."/>
            <person name="Pangilinan J.L."/>
            <person name="Park R."/>
            <person name="Pearson M."/>
            <person name="Quesneville H."/>
            <person name="Rouhier N."/>
            <person name="Sakthikumar S."/>
            <person name="Salamov A.A."/>
            <person name="Schmutz J."/>
            <person name="Selles B."/>
            <person name="Shapiro H."/>
            <person name="Tanguay P."/>
            <person name="Tuskan G.A."/>
            <person name="Henrissat B."/>
            <person name="Van de Peer Y."/>
            <person name="Rouze P."/>
            <person name="Ellis J.G."/>
            <person name="Dodds P.N."/>
            <person name="Schein J.E."/>
            <person name="Zhong S."/>
            <person name="Hamelin R.C."/>
            <person name="Grigoriev I.V."/>
            <person name="Szabo L.J."/>
            <person name="Martin F."/>
        </authorList>
    </citation>
    <scope>NUCLEOTIDE SEQUENCE [LARGE SCALE GENOMIC DNA]</scope>
    <source>
        <strain evidence="2">CRL 75-36-700-3 / race SCCL</strain>
    </source>
</reference>
<organism evidence="1 2">
    <name type="scientific">Puccinia graminis f. sp. tritici (strain CRL 75-36-700-3 / race SCCL)</name>
    <name type="common">Black stem rust fungus</name>
    <dbReference type="NCBI Taxonomy" id="418459"/>
    <lineage>
        <taxon>Eukaryota</taxon>
        <taxon>Fungi</taxon>
        <taxon>Dikarya</taxon>
        <taxon>Basidiomycota</taxon>
        <taxon>Pucciniomycotina</taxon>
        <taxon>Pucciniomycetes</taxon>
        <taxon>Pucciniales</taxon>
        <taxon>Pucciniaceae</taxon>
        <taxon>Puccinia</taxon>
    </lineage>
</organism>
<keyword evidence="2" id="KW-1185">Reference proteome</keyword>
<gene>
    <name evidence="1" type="ORF">PGTG_05148</name>
</gene>
<dbReference type="EMBL" id="DS178274">
    <property type="protein sequence ID" value="EFP79923.1"/>
    <property type="molecule type" value="Genomic_DNA"/>
</dbReference>
<name>E3K6S3_PUCGT</name>
<dbReference type="OrthoDB" id="10506681at2759"/>
<reference key="1">
    <citation type="submission" date="2007-01" db="EMBL/GenBank/DDBJ databases">
        <title>The Genome Sequence of Puccinia graminis f. sp. tritici Strain CRL 75-36-700-3.</title>
        <authorList>
            <consortium name="The Broad Institute Genome Sequencing Platform"/>
            <person name="Birren B."/>
            <person name="Lander E."/>
            <person name="Galagan J."/>
            <person name="Nusbaum C."/>
            <person name="Devon K."/>
            <person name="Cuomo C."/>
            <person name="Jaffe D."/>
            <person name="Butler J."/>
            <person name="Alvarez P."/>
            <person name="Gnerre S."/>
            <person name="Grabherr M."/>
            <person name="Mauceli E."/>
            <person name="Brockman W."/>
            <person name="Young S."/>
            <person name="LaButti K."/>
            <person name="Sykes S."/>
            <person name="DeCaprio D."/>
            <person name="Crawford M."/>
            <person name="Koehrsen M."/>
            <person name="Engels R."/>
            <person name="Montgomery P."/>
            <person name="Pearson M."/>
            <person name="Howarth C."/>
            <person name="Larson L."/>
            <person name="White J."/>
            <person name="Zeng Q."/>
            <person name="Kodira C."/>
            <person name="Yandava C."/>
            <person name="Alvarado L."/>
            <person name="O'Leary S."/>
            <person name="Szabo L."/>
            <person name="Dean R."/>
            <person name="Schein J."/>
        </authorList>
    </citation>
    <scope>NUCLEOTIDE SEQUENCE</scope>
    <source>
        <strain>CRL 75-36-700-3</strain>
    </source>
</reference>
<proteinExistence type="predicted"/>
<dbReference type="HOGENOM" id="CLU_1886769_0_0_1"/>
<evidence type="ECO:0000313" key="2">
    <source>
        <dbReference type="Proteomes" id="UP000008783"/>
    </source>
</evidence>
<dbReference type="Proteomes" id="UP000008783">
    <property type="component" value="Unassembled WGS sequence"/>
</dbReference>
<protein>
    <submittedName>
        <fullName evidence="1">Uncharacterized protein</fullName>
    </submittedName>
</protein>
<dbReference type="RefSeq" id="XP_003324342.1">
    <property type="nucleotide sequence ID" value="XM_003324294.1"/>
</dbReference>
<dbReference type="AlphaFoldDB" id="E3K6S3"/>
<sequence>MEKNGSVTLDSESQSIRSLLRDTLSSLNLTEHDGPATSDSRSTWKDIDSLNLICNGGDQAITEDRSYFHPAGTACGGFEGTQIPRSWLTGTAKLDQPASPNLLQDAELTEASQMESLEEILRPRGTLFVGCSVPS</sequence>
<dbReference type="GeneID" id="10533614"/>